<comment type="caution">
    <text evidence="2">The sequence shown here is derived from an EMBL/GenBank/DDBJ whole genome shotgun (WGS) entry which is preliminary data.</text>
</comment>
<dbReference type="AlphaFoldDB" id="A0A9R1W3N6"/>
<dbReference type="EMBL" id="NBSK02000003">
    <property type="protein sequence ID" value="KAJ0215907.1"/>
    <property type="molecule type" value="Genomic_DNA"/>
</dbReference>
<evidence type="ECO:0000256" key="1">
    <source>
        <dbReference type="SAM" id="Phobius"/>
    </source>
</evidence>
<organism evidence="2 3">
    <name type="scientific">Lactuca sativa</name>
    <name type="common">Garden lettuce</name>
    <dbReference type="NCBI Taxonomy" id="4236"/>
    <lineage>
        <taxon>Eukaryota</taxon>
        <taxon>Viridiplantae</taxon>
        <taxon>Streptophyta</taxon>
        <taxon>Embryophyta</taxon>
        <taxon>Tracheophyta</taxon>
        <taxon>Spermatophyta</taxon>
        <taxon>Magnoliopsida</taxon>
        <taxon>eudicotyledons</taxon>
        <taxon>Gunneridae</taxon>
        <taxon>Pentapetalae</taxon>
        <taxon>asterids</taxon>
        <taxon>campanulids</taxon>
        <taxon>Asterales</taxon>
        <taxon>Asteraceae</taxon>
        <taxon>Cichorioideae</taxon>
        <taxon>Cichorieae</taxon>
        <taxon>Lactucinae</taxon>
        <taxon>Lactuca</taxon>
    </lineage>
</organism>
<name>A0A9R1W3N6_LACSA</name>
<evidence type="ECO:0000313" key="2">
    <source>
        <dbReference type="EMBL" id="KAJ0215907.1"/>
    </source>
</evidence>
<keyword evidence="1" id="KW-0472">Membrane</keyword>
<protein>
    <submittedName>
        <fullName evidence="2">Uncharacterized protein</fullName>
    </submittedName>
</protein>
<keyword evidence="1" id="KW-0812">Transmembrane</keyword>
<keyword evidence="1" id="KW-1133">Transmembrane helix</keyword>
<keyword evidence="3" id="KW-1185">Reference proteome</keyword>
<dbReference type="Proteomes" id="UP000235145">
    <property type="component" value="Unassembled WGS sequence"/>
</dbReference>
<accession>A0A9R1W3N6</accession>
<reference evidence="2 3" key="1">
    <citation type="journal article" date="2017" name="Nat. Commun.">
        <title>Genome assembly with in vitro proximity ligation data and whole-genome triplication in lettuce.</title>
        <authorList>
            <person name="Reyes-Chin-Wo S."/>
            <person name="Wang Z."/>
            <person name="Yang X."/>
            <person name="Kozik A."/>
            <person name="Arikit S."/>
            <person name="Song C."/>
            <person name="Xia L."/>
            <person name="Froenicke L."/>
            <person name="Lavelle D.O."/>
            <person name="Truco M.J."/>
            <person name="Xia R."/>
            <person name="Zhu S."/>
            <person name="Xu C."/>
            <person name="Xu H."/>
            <person name="Xu X."/>
            <person name="Cox K."/>
            <person name="Korf I."/>
            <person name="Meyers B.C."/>
            <person name="Michelmore R.W."/>
        </authorList>
    </citation>
    <scope>NUCLEOTIDE SEQUENCE [LARGE SCALE GENOMIC DNA]</scope>
    <source>
        <strain evidence="3">cv. Salinas</strain>
        <tissue evidence="2">Seedlings</tissue>
    </source>
</reference>
<feature type="transmembrane region" description="Helical" evidence="1">
    <location>
        <begin position="42"/>
        <end position="69"/>
    </location>
</feature>
<sequence length="81" mass="9256">MKVGVRTIIVLYHEFTNPPILHPRFYTPSITGLSIRNSTWHLLILLGPTLFTGVSFLICMPYASSYLYIQNKPPNLSNYIT</sequence>
<proteinExistence type="predicted"/>
<evidence type="ECO:0000313" key="3">
    <source>
        <dbReference type="Proteomes" id="UP000235145"/>
    </source>
</evidence>
<gene>
    <name evidence="2" type="ORF">LSAT_V11C300102320</name>
</gene>